<dbReference type="InterPro" id="IPR054351">
    <property type="entry name" value="NADH_UbQ_OxRdtase_ferredoxin"/>
</dbReference>
<feature type="domain" description="2Fe-2S ferredoxin-type" evidence="12">
    <location>
        <begin position="37"/>
        <end position="115"/>
    </location>
</feature>
<accession>A0A4P9XM35</accession>
<dbReference type="GO" id="GO:0042773">
    <property type="term" value="P:ATP synthesis coupled electron transport"/>
    <property type="evidence" value="ECO:0007669"/>
    <property type="project" value="InterPro"/>
</dbReference>
<evidence type="ECO:0000256" key="2">
    <source>
        <dbReference type="ARBA" id="ARBA00005404"/>
    </source>
</evidence>
<dbReference type="GO" id="GO:0008137">
    <property type="term" value="F:NADH dehydrogenase (ubiquinone) activity"/>
    <property type="evidence" value="ECO:0007669"/>
    <property type="project" value="InterPro"/>
</dbReference>
<keyword evidence="6" id="KW-0408">Iron</keyword>
<dbReference type="FunFam" id="3.10.20.740:FF:000001">
    <property type="entry name" value="NADH-quinone oxidoreductase subunit G"/>
    <property type="match status" value="1"/>
</dbReference>
<evidence type="ECO:0000313" key="16">
    <source>
        <dbReference type="Proteomes" id="UP000271241"/>
    </source>
</evidence>
<dbReference type="Pfam" id="PF00384">
    <property type="entry name" value="Molybdopterin"/>
    <property type="match status" value="1"/>
</dbReference>
<dbReference type="PANTHER" id="PTHR43105">
    <property type="entry name" value="RESPIRATORY NITRATE REDUCTASE"/>
    <property type="match status" value="1"/>
</dbReference>
<dbReference type="PROSITE" id="PS00641">
    <property type="entry name" value="COMPLEX1_75K_1"/>
    <property type="match status" value="1"/>
</dbReference>
<dbReference type="CDD" id="cd02773">
    <property type="entry name" value="MopB_Res-Cmplx1_Nad11"/>
    <property type="match status" value="1"/>
</dbReference>
<dbReference type="Gene3D" id="3.40.50.740">
    <property type="match status" value="1"/>
</dbReference>
<gene>
    <name evidence="15" type="ORF">THASP1DRAFT_35041</name>
</gene>
<evidence type="ECO:0000256" key="1">
    <source>
        <dbReference type="ARBA" id="ARBA00001966"/>
    </source>
</evidence>
<dbReference type="FunFam" id="3.30.200.210:FF:000002">
    <property type="entry name" value="NADH-ubiquinone oxidoreductase 75 kDa subunit"/>
    <property type="match status" value="1"/>
</dbReference>
<dbReference type="SUPFAM" id="SSF53706">
    <property type="entry name" value="Formate dehydrogenase/DMSO reductase, domains 1-3"/>
    <property type="match status" value="1"/>
</dbReference>
<organism evidence="15 16">
    <name type="scientific">Thamnocephalis sphaerospora</name>
    <dbReference type="NCBI Taxonomy" id="78915"/>
    <lineage>
        <taxon>Eukaryota</taxon>
        <taxon>Fungi</taxon>
        <taxon>Fungi incertae sedis</taxon>
        <taxon>Zoopagomycota</taxon>
        <taxon>Zoopagomycotina</taxon>
        <taxon>Zoopagomycetes</taxon>
        <taxon>Zoopagales</taxon>
        <taxon>Sigmoideomycetaceae</taxon>
        <taxon>Thamnocephalis</taxon>
    </lineage>
</organism>
<dbReference type="FunFam" id="3.40.50.740:FF:000012">
    <property type="entry name" value="NADH dehydrogenase [ubiquinone] iron-sulfur protein 1 mitochondrial"/>
    <property type="match status" value="1"/>
</dbReference>
<evidence type="ECO:0000259" key="13">
    <source>
        <dbReference type="PROSITE" id="PS51669"/>
    </source>
</evidence>
<evidence type="ECO:0000256" key="4">
    <source>
        <dbReference type="ARBA" id="ARBA00022723"/>
    </source>
</evidence>
<evidence type="ECO:0000313" key="15">
    <source>
        <dbReference type="EMBL" id="RKP06925.1"/>
    </source>
</evidence>
<comment type="cofactor">
    <cofactor evidence="9">
        <name>[2Fe-2S] cluster</name>
        <dbReference type="ChEBI" id="CHEBI:190135"/>
    </cofactor>
</comment>
<keyword evidence="8" id="KW-0520">NAD</keyword>
<dbReference type="PROSITE" id="PS00643">
    <property type="entry name" value="COMPLEX1_75K_3"/>
    <property type="match status" value="1"/>
</dbReference>
<dbReference type="PROSITE" id="PS00642">
    <property type="entry name" value="COMPLEX1_75K_2"/>
    <property type="match status" value="1"/>
</dbReference>
<dbReference type="GO" id="GO:0046872">
    <property type="term" value="F:metal ion binding"/>
    <property type="evidence" value="ECO:0007669"/>
    <property type="project" value="UniProtKB-KW"/>
</dbReference>
<keyword evidence="5" id="KW-1278">Translocase</keyword>
<evidence type="ECO:0000256" key="10">
    <source>
        <dbReference type="ARBA" id="ARBA00070722"/>
    </source>
</evidence>
<sequence>MIRALARNGSATTGRLSRQVVARPAVRSFSTTHRREAEIEVFVDGKPVMIEQGAALIQACEKAGVDIPRFCYHERLAVAGNCRMCLVEVERSPKPVASCAFPAAPGMKIKTDTPLVKKAREGVMEFLLANHPLDCPICDQGGECDLQDQSVRYGADRGRFSEFVGKRAVEDKNFGPLIRTEMTRCIHCTRCVRFANEVAGAVELGTSGRGNDMQIGTYVEKMIDSEMSGNVIDLCPVGALTSKPYAFTARPWELRNTESVDVMDAVGSSIRVDSRGLEVMRVLPRLNEEINEEWISDKTRFAYDGLKRQRLTAPLVRRGDKFTTATWPEALELIAARMSETRPEEMRAVAGQDADAESMVALKDLFNRLGSERLTVEGPRGSNAPAHGVDLRANYLFNTTLAGADEADLLLLVGTNPRHEAAVLNARLRKAYLENGMDVALIGEPAKLNYEYEHLGADAAVLEEIVSGKHPFAKRLASANRPMIIVGSGVTEHENAAYVYGTVAKLVSQHKDKFLRDDWNGYNVLQRAAGRIAAYDIGFVSASDAAATAPAKFVYLLNADEITSADAPKDAFVVYQGHHGDRGAHLADVILPGIAYTEKDATFVNTEGRAQMTRAAVSPPGAAREDWQIIRAISEVTGRTLPYDDVHTLRHRMAEISPSLVRHDVLETPAFAELGLQQLAQSVGSKPASLRPLQSVVSDFYLTDPISRASATMAKCSASFTHGESMAEAAGAQKGAAETMHA</sequence>
<evidence type="ECO:0000259" key="12">
    <source>
        <dbReference type="PROSITE" id="PS51085"/>
    </source>
</evidence>
<dbReference type="Gene3D" id="3.10.20.740">
    <property type="match status" value="1"/>
</dbReference>
<keyword evidence="16" id="KW-1185">Reference proteome</keyword>
<evidence type="ECO:0000256" key="6">
    <source>
        <dbReference type="ARBA" id="ARBA00023004"/>
    </source>
</evidence>
<evidence type="ECO:0000256" key="9">
    <source>
        <dbReference type="ARBA" id="ARBA00034078"/>
    </source>
</evidence>
<dbReference type="FunFam" id="3.30.70.20:FF:000002">
    <property type="entry name" value="NADH-ubiquinone oxidoreductase 75 kDa subunit"/>
    <property type="match status" value="1"/>
</dbReference>
<dbReference type="Gene3D" id="3.30.70.20">
    <property type="match status" value="1"/>
</dbReference>
<dbReference type="GO" id="GO:0016651">
    <property type="term" value="F:oxidoreductase activity, acting on NAD(P)H"/>
    <property type="evidence" value="ECO:0007669"/>
    <property type="project" value="InterPro"/>
</dbReference>
<dbReference type="Pfam" id="PF22151">
    <property type="entry name" value="Fer4_NDSU1"/>
    <property type="match status" value="1"/>
</dbReference>
<dbReference type="InterPro" id="IPR006963">
    <property type="entry name" value="Mopterin_OxRdtase_4Fe-4S_dom"/>
</dbReference>
<dbReference type="CDD" id="cd00207">
    <property type="entry name" value="fer2"/>
    <property type="match status" value="1"/>
</dbReference>
<feature type="domain" description="4Fe-4S His(Cys)3-ligated-type" evidence="14">
    <location>
        <begin position="115"/>
        <end position="154"/>
    </location>
</feature>
<dbReference type="PANTHER" id="PTHR43105:SF13">
    <property type="entry name" value="NADH-UBIQUINONE OXIDOREDUCTASE 75 KDA SUBUNIT, MITOCHONDRIAL"/>
    <property type="match status" value="1"/>
</dbReference>
<dbReference type="PROSITE" id="PS51669">
    <property type="entry name" value="4FE4S_MOW_BIS_MGD"/>
    <property type="match status" value="1"/>
</dbReference>
<evidence type="ECO:0000256" key="11">
    <source>
        <dbReference type="RuleBase" id="RU004523"/>
    </source>
</evidence>
<evidence type="ECO:0000256" key="3">
    <source>
        <dbReference type="ARBA" id="ARBA00022485"/>
    </source>
</evidence>
<dbReference type="EMBL" id="KZ992793">
    <property type="protein sequence ID" value="RKP06925.1"/>
    <property type="molecule type" value="Genomic_DNA"/>
</dbReference>
<comment type="cofactor">
    <cofactor evidence="1">
        <name>[4Fe-4S] cluster</name>
        <dbReference type="ChEBI" id="CHEBI:49883"/>
    </cofactor>
</comment>
<evidence type="ECO:0000256" key="8">
    <source>
        <dbReference type="ARBA" id="ARBA00023027"/>
    </source>
</evidence>
<protein>
    <recommendedName>
        <fullName evidence="10">NADH-ubiquinone oxidoreductase 78 kDa subunit, mitochondrial</fullName>
    </recommendedName>
</protein>
<dbReference type="Pfam" id="PF22117">
    <property type="entry name" value="Fer4_Nqo3"/>
    <property type="match status" value="1"/>
</dbReference>
<dbReference type="STRING" id="78915.A0A4P9XM35"/>
<dbReference type="InterPro" id="IPR001041">
    <property type="entry name" value="2Fe-2S_ferredoxin-type"/>
</dbReference>
<dbReference type="InterPro" id="IPR006656">
    <property type="entry name" value="Mopterin_OxRdtase"/>
</dbReference>
<dbReference type="SUPFAM" id="SSF54862">
    <property type="entry name" value="4Fe-4S ferredoxins"/>
    <property type="match status" value="1"/>
</dbReference>
<dbReference type="InterPro" id="IPR015405">
    <property type="entry name" value="NDUFS1-like_C"/>
</dbReference>
<dbReference type="PROSITE" id="PS51085">
    <property type="entry name" value="2FE2S_FER_2"/>
    <property type="match status" value="1"/>
</dbReference>
<keyword evidence="7" id="KW-0411">Iron-sulfur</keyword>
<dbReference type="OrthoDB" id="10249365at2759"/>
<dbReference type="AlphaFoldDB" id="A0A4P9XM35"/>
<proteinExistence type="inferred from homology"/>
<name>A0A4P9XM35_9FUNG</name>
<dbReference type="InterPro" id="IPR036010">
    <property type="entry name" value="2Fe-2S_ferredoxin-like_sf"/>
</dbReference>
<dbReference type="PROSITE" id="PS51839">
    <property type="entry name" value="4FE4S_HC3"/>
    <property type="match status" value="1"/>
</dbReference>
<comment type="similarity">
    <text evidence="2 11">Belongs to the complex I 75 kDa subunit family.</text>
</comment>
<dbReference type="GO" id="GO:0016020">
    <property type="term" value="C:membrane"/>
    <property type="evidence" value="ECO:0007669"/>
    <property type="project" value="InterPro"/>
</dbReference>
<dbReference type="SMART" id="SM00929">
    <property type="entry name" value="NADH-G_4Fe-4S_3"/>
    <property type="match status" value="1"/>
</dbReference>
<evidence type="ECO:0000259" key="14">
    <source>
        <dbReference type="PROSITE" id="PS51839"/>
    </source>
</evidence>
<dbReference type="SUPFAM" id="SSF54292">
    <property type="entry name" value="2Fe-2S ferredoxin-like"/>
    <property type="match status" value="1"/>
</dbReference>
<dbReference type="Pfam" id="PF09326">
    <property type="entry name" value="NADH_dhqG_C"/>
    <property type="match status" value="1"/>
</dbReference>
<keyword evidence="4" id="KW-0479">Metal-binding</keyword>
<dbReference type="GO" id="GO:0051539">
    <property type="term" value="F:4 iron, 4 sulfur cluster binding"/>
    <property type="evidence" value="ECO:0007669"/>
    <property type="project" value="UniProtKB-KW"/>
</dbReference>
<reference evidence="16" key="1">
    <citation type="journal article" date="2018" name="Nat. Microbiol.">
        <title>Leveraging single-cell genomics to expand the fungal tree of life.</title>
        <authorList>
            <person name="Ahrendt S.R."/>
            <person name="Quandt C.A."/>
            <person name="Ciobanu D."/>
            <person name="Clum A."/>
            <person name="Salamov A."/>
            <person name="Andreopoulos B."/>
            <person name="Cheng J.F."/>
            <person name="Woyke T."/>
            <person name="Pelin A."/>
            <person name="Henrissat B."/>
            <person name="Reynolds N.K."/>
            <person name="Benny G.L."/>
            <person name="Smith M.E."/>
            <person name="James T.Y."/>
            <person name="Grigoriev I.V."/>
        </authorList>
    </citation>
    <scope>NUCLEOTIDE SEQUENCE [LARGE SCALE GENOMIC DNA]</scope>
    <source>
        <strain evidence="16">RSA 1356</strain>
    </source>
</reference>
<dbReference type="InterPro" id="IPR010228">
    <property type="entry name" value="NADH_UbQ_OxRdtase_Gsu"/>
</dbReference>
<dbReference type="Pfam" id="PF10588">
    <property type="entry name" value="NADH-G_4Fe-4S_3"/>
    <property type="match status" value="1"/>
</dbReference>
<dbReference type="Pfam" id="PF13510">
    <property type="entry name" value="Fer2_4"/>
    <property type="match status" value="1"/>
</dbReference>
<dbReference type="InterPro" id="IPR000283">
    <property type="entry name" value="NADH_UbQ_OxRdtase_75kDa_su_CS"/>
</dbReference>
<dbReference type="InterPro" id="IPR019574">
    <property type="entry name" value="NADH_UbQ_OxRdtase_Gsu_4Fe4S-bd"/>
</dbReference>
<feature type="domain" description="4Fe-4S Mo/W bis-MGD-type" evidence="13">
    <location>
        <begin position="254"/>
        <end position="310"/>
    </location>
</feature>
<dbReference type="Proteomes" id="UP000271241">
    <property type="component" value="Unassembled WGS sequence"/>
</dbReference>
<dbReference type="Gene3D" id="3.30.200.210">
    <property type="match status" value="1"/>
</dbReference>
<evidence type="ECO:0000256" key="5">
    <source>
        <dbReference type="ARBA" id="ARBA00022967"/>
    </source>
</evidence>
<keyword evidence="3" id="KW-0004">4Fe-4S</keyword>
<dbReference type="InterPro" id="IPR050123">
    <property type="entry name" value="Prok_molybdopt-oxidoreductase"/>
</dbReference>
<evidence type="ECO:0000256" key="7">
    <source>
        <dbReference type="ARBA" id="ARBA00023014"/>
    </source>
</evidence>
<dbReference type="NCBIfam" id="TIGR01973">
    <property type="entry name" value="NuoG"/>
    <property type="match status" value="1"/>
</dbReference>